<keyword evidence="1 2" id="KW-0378">Hydrolase</keyword>
<dbReference type="EMBL" id="SUMC01000018">
    <property type="protein sequence ID" value="TKA09948.1"/>
    <property type="molecule type" value="Genomic_DNA"/>
</dbReference>
<evidence type="ECO:0000313" key="4">
    <source>
        <dbReference type="Proteomes" id="UP000305778"/>
    </source>
</evidence>
<dbReference type="Gene3D" id="3.90.1140.10">
    <property type="entry name" value="Cyclic phosphodiesterase"/>
    <property type="match status" value="1"/>
</dbReference>
<evidence type="ECO:0000256" key="1">
    <source>
        <dbReference type="ARBA" id="ARBA00022801"/>
    </source>
</evidence>
<sequence length="191" mass="20784">MRLFVAVLPPQEALDELGAAVRPLRAVPESDRLTWAAPTGWHFTLAFLGEVDEALLPGLEERLARAARRHAPYVLRLAGGGRFGDRVLWMGVDGDTAALRRLAGTVQAAARRAGTAVAEEQRFHPHLTIARNRSAVPLRPLADRLAPFQGREWTAASIALVRSHPPAPGVPGAQPRYEALRAWTLGHRPGQ</sequence>
<dbReference type="InterPro" id="IPR009097">
    <property type="entry name" value="Cyclic_Pdiesterase"/>
</dbReference>
<dbReference type="Proteomes" id="UP000305778">
    <property type="component" value="Unassembled WGS sequence"/>
</dbReference>
<evidence type="ECO:0000313" key="3">
    <source>
        <dbReference type="EMBL" id="TKA09948.1"/>
    </source>
</evidence>
<name>A0A4U0SLM0_9ACTN</name>
<feature type="active site" description="Proton acceptor" evidence="2">
    <location>
        <position position="126"/>
    </location>
</feature>
<feature type="active site" description="Proton donor" evidence="2">
    <location>
        <position position="42"/>
    </location>
</feature>
<dbReference type="InterPro" id="IPR004175">
    <property type="entry name" value="RNA_CPDase"/>
</dbReference>
<dbReference type="GO" id="GO:0004113">
    <property type="term" value="F:2',3'-cyclic-nucleotide 3'-phosphodiesterase activity"/>
    <property type="evidence" value="ECO:0007669"/>
    <property type="project" value="InterPro"/>
</dbReference>
<dbReference type="Pfam" id="PF13563">
    <property type="entry name" value="2_5_RNA_ligase2"/>
    <property type="match status" value="1"/>
</dbReference>
<dbReference type="OrthoDB" id="9787070at2"/>
<keyword evidence="4" id="KW-1185">Reference proteome</keyword>
<dbReference type="SUPFAM" id="SSF55144">
    <property type="entry name" value="LigT-like"/>
    <property type="match status" value="1"/>
</dbReference>
<evidence type="ECO:0000256" key="2">
    <source>
        <dbReference type="HAMAP-Rule" id="MF_01940"/>
    </source>
</evidence>
<dbReference type="GO" id="GO:0008664">
    <property type="term" value="F:RNA 2',3'-cyclic 3'-phosphodiesterase activity"/>
    <property type="evidence" value="ECO:0007669"/>
    <property type="project" value="UniProtKB-EC"/>
</dbReference>
<accession>A0A4U0SLM0</accession>
<reference evidence="3 4" key="1">
    <citation type="submission" date="2019-04" db="EMBL/GenBank/DDBJ databases">
        <title>Streptomyces oryziradicis sp. nov., a novel actinomycete isolated from rhizosphere soil of rice (Oryza sativa L.).</title>
        <authorList>
            <person name="Li C."/>
        </authorList>
    </citation>
    <scope>NUCLEOTIDE SEQUENCE [LARGE SCALE GENOMIC DNA]</scope>
    <source>
        <strain evidence="3 4">NEAU-C40</strain>
    </source>
</reference>
<dbReference type="EC" id="3.1.4.58" evidence="2"/>
<comment type="similarity">
    <text evidence="2">Belongs to the 2H phosphoesterase superfamily. ThpR family.</text>
</comment>
<feature type="short sequence motif" description="HXTX 1" evidence="2">
    <location>
        <begin position="42"/>
        <end position="45"/>
    </location>
</feature>
<proteinExistence type="inferred from homology"/>
<dbReference type="PANTHER" id="PTHR35561">
    <property type="entry name" value="RNA 2',3'-CYCLIC PHOSPHODIESTERASE"/>
    <property type="match status" value="1"/>
</dbReference>
<dbReference type="AlphaFoldDB" id="A0A4U0SLM0"/>
<dbReference type="RefSeq" id="WP_136725282.1">
    <property type="nucleotide sequence ID" value="NZ_JAOPYF010000287.1"/>
</dbReference>
<comment type="caution">
    <text evidence="3">The sequence shown here is derived from an EMBL/GenBank/DDBJ whole genome shotgun (WGS) entry which is preliminary data.</text>
</comment>
<comment type="function">
    <text evidence="2">Hydrolyzes RNA 2',3'-cyclic phosphodiester to an RNA 2'-phosphomonoester.</text>
</comment>
<gene>
    <name evidence="3" type="primary">thpR</name>
    <name evidence="3" type="ORF">FCI23_19965</name>
</gene>
<protein>
    <recommendedName>
        <fullName evidence="2">RNA 2',3'-cyclic phosphodiesterase</fullName>
        <shortName evidence="2">RNA 2',3'-CPDase</shortName>
        <ecNumber evidence="2">3.1.4.58</ecNumber>
    </recommendedName>
</protein>
<dbReference type="HAMAP" id="MF_01940">
    <property type="entry name" value="RNA_CPDase"/>
    <property type="match status" value="1"/>
</dbReference>
<comment type="catalytic activity">
    <reaction evidence="2">
        <text>a 3'-end 2',3'-cyclophospho-ribonucleotide-RNA + H2O = a 3'-end 2'-phospho-ribonucleotide-RNA + H(+)</text>
        <dbReference type="Rhea" id="RHEA:11828"/>
        <dbReference type="Rhea" id="RHEA-COMP:10464"/>
        <dbReference type="Rhea" id="RHEA-COMP:17353"/>
        <dbReference type="ChEBI" id="CHEBI:15377"/>
        <dbReference type="ChEBI" id="CHEBI:15378"/>
        <dbReference type="ChEBI" id="CHEBI:83064"/>
        <dbReference type="ChEBI" id="CHEBI:173113"/>
        <dbReference type="EC" id="3.1.4.58"/>
    </reaction>
</comment>
<organism evidence="3 4">
    <name type="scientific">Actinacidiphila oryziradicis</name>
    <dbReference type="NCBI Taxonomy" id="2571141"/>
    <lineage>
        <taxon>Bacteria</taxon>
        <taxon>Bacillati</taxon>
        <taxon>Actinomycetota</taxon>
        <taxon>Actinomycetes</taxon>
        <taxon>Kitasatosporales</taxon>
        <taxon>Streptomycetaceae</taxon>
        <taxon>Actinacidiphila</taxon>
    </lineage>
</organism>
<feature type="short sequence motif" description="HXTX 2" evidence="2">
    <location>
        <begin position="126"/>
        <end position="129"/>
    </location>
</feature>
<dbReference type="PANTHER" id="PTHR35561:SF1">
    <property type="entry name" value="RNA 2',3'-CYCLIC PHOSPHODIESTERASE"/>
    <property type="match status" value="1"/>
</dbReference>
<dbReference type="NCBIfam" id="TIGR02258">
    <property type="entry name" value="2_5_ligase"/>
    <property type="match status" value="1"/>
</dbReference>